<evidence type="ECO:0000256" key="1">
    <source>
        <dbReference type="SAM" id="MobiDB-lite"/>
    </source>
</evidence>
<name>A0A8E2FBQ5_9PEZI</name>
<protein>
    <submittedName>
        <fullName evidence="2">Uncharacterized protein</fullName>
    </submittedName>
</protein>
<feature type="region of interest" description="Disordered" evidence="1">
    <location>
        <begin position="1"/>
        <end position="27"/>
    </location>
</feature>
<evidence type="ECO:0000313" key="3">
    <source>
        <dbReference type="Proteomes" id="UP000250140"/>
    </source>
</evidence>
<feature type="region of interest" description="Disordered" evidence="1">
    <location>
        <begin position="41"/>
        <end position="62"/>
    </location>
</feature>
<dbReference type="OrthoDB" id="3796452at2759"/>
<gene>
    <name evidence="2" type="ORF">AOQ84DRAFT_351724</name>
</gene>
<organism evidence="2 3">
    <name type="scientific">Glonium stellatum</name>
    <dbReference type="NCBI Taxonomy" id="574774"/>
    <lineage>
        <taxon>Eukaryota</taxon>
        <taxon>Fungi</taxon>
        <taxon>Dikarya</taxon>
        <taxon>Ascomycota</taxon>
        <taxon>Pezizomycotina</taxon>
        <taxon>Dothideomycetes</taxon>
        <taxon>Pleosporomycetidae</taxon>
        <taxon>Gloniales</taxon>
        <taxon>Gloniaceae</taxon>
        <taxon>Glonium</taxon>
    </lineage>
</organism>
<keyword evidence="3" id="KW-1185">Reference proteome</keyword>
<reference evidence="2 3" key="1">
    <citation type="journal article" date="2016" name="Nat. Commun.">
        <title>Ectomycorrhizal ecology is imprinted in the genome of the dominant symbiotic fungus Cenococcum geophilum.</title>
        <authorList>
            <consortium name="DOE Joint Genome Institute"/>
            <person name="Peter M."/>
            <person name="Kohler A."/>
            <person name="Ohm R.A."/>
            <person name="Kuo A."/>
            <person name="Krutzmann J."/>
            <person name="Morin E."/>
            <person name="Arend M."/>
            <person name="Barry K.W."/>
            <person name="Binder M."/>
            <person name="Choi C."/>
            <person name="Clum A."/>
            <person name="Copeland A."/>
            <person name="Grisel N."/>
            <person name="Haridas S."/>
            <person name="Kipfer T."/>
            <person name="LaButti K."/>
            <person name="Lindquist E."/>
            <person name="Lipzen A."/>
            <person name="Maire R."/>
            <person name="Meier B."/>
            <person name="Mihaltcheva S."/>
            <person name="Molinier V."/>
            <person name="Murat C."/>
            <person name="Poggeler S."/>
            <person name="Quandt C.A."/>
            <person name="Sperisen C."/>
            <person name="Tritt A."/>
            <person name="Tisserant E."/>
            <person name="Crous P.W."/>
            <person name="Henrissat B."/>
            <person name="Nehls U."/>
            <person name="Egli S."/>
            <person name="Spatafora J.W."/>
            <person name="Grigoriev I.V."/>
            <person name="Martin F.M."/>
        </authorList>
    </citation>
    <scope>NUCLEOTIDE SEQUENCE [LARGE SCALE GENOMIC DNA]</scope>
    <source>
        <strain evidence="2 3">CBS 207.34</strain>
    </source>
</reference>
<accession>A0A8E2FBQ5</accession>
<evidence type="ECO:0000313" key="2">
    <source>
        <dbReference type="EMBL" id="OCL14003.1"/>
    </source>
</evidence>
<dbReference type="Proteomes" id="UP000250140">
    <property type="component" value="Unassembled WGS sequence"/>
</dbReference>
<proteinExistence type="predicted"/>
<dbReference type="AlphaFoldDB" id="A0A8E2FBQ5"/>
<sequence length="209" mass="24729">MTEQDSEDQMLDGATVYSSNRDTRMEHKRRLREIEEELGGSDINMFHSPTVNRLDPPKQDSEEADLLSKMPTLFDPKLPPVGPERQVAYERLVKILRERWIFSQGTRSAVDLTRELHDELADEAKRSYLWNSHRVPWRREEVFQFEMQWSEWFLREATIEETGEWVDVQGERPEEKPVLRITNFAYNDSNGFDRHDDDDYDAWSYGGGE</sequence>
<dbReference type="EMBL" id="KV748638">
    <property type="protein sequence ID" value="OCL14003.1"/>
    <property type="molecule type" value="Genomic_DNA"/>
</dbReference>
<feature type="compositionally biased region" description="Acidic residues" evidence="1">
    <location>
        <begin position="1"/>
        <end position="10"/>
    </location>
</feature>